<reference evidence="4" key="1">
    <citation type="submission" date="2019-08" db="EMBL/GenBank/DDBJ databases">
        <authorList>
            <person name="Kucharzyk K."/>
            <person name="Murdoch R.W."/>
            <person name="Higgins S."/>
            <person name="Loffler F."/>
        </authorList>
    </citation>
    <scope>NUCLEOTIDE SEQUENCE</scope>
</reference>
<evidence type="ECO:0000256" key="3">
    <source>
        <dbReference type="ARBA" id="ARBA00023237"/>
    </source>
</evidence>
<name>A0A645GZJ1_9ZZZZ</name>
<dbReference type="EMBL" id="VSSQ01084007">
    <property type="protein sequence ID" value="MPN32158.1"/>
    <property type="molecule type" value="Genomic_DNA"/>
</dbReference>
<evidence type="ECO:0000313" key="4">
    <source>
        <dbReference type="EMBL" id="MPN32158.1"/>
    </source>
</evidence>
<accession>A0A645GZJ1</accession>
<organism evidence="4">
    <name type="scientific">bioreactor metagenome</name>
    <dbReference type="NCBI Taxonomy" id="1076179"/>
    <lineage>
        <taxon>unclassified sequences</taxon>
        <taxon>metagenomes</taxon>
        <taxon>ecological metagenomes</taxon>
    </lineage>
</organism>
<gene>
    <name evidence="4" type="ORF">SDC9_179634</name>
</gene>
<dbReference type="InterPro" id="IPR036942">
    <property type="entry name" value="Beta-barrel_TonB_sf"/>
</dbReference>
<evidence type="ECO:0008006" key="5">
    <source>
        <dbReference type="Google" id="ProtNLM"/>
    </source>
</evidence>
<dbReference type="Gene3D" id="2.40.170.20">
    <property type="entry name" value="TonB-dependent receptor, beta-barrel domain"/>
    <property type="match status" value="1"/>
</dbReference>
<evidence type="ECO:0000256" key="1">
    <source>
        <dbReference type="ARBA" id="ARBA00004442"/>
    </source>
</evidence>
<proteinExistence type="predicted"/>
<keyword evidence="3" id="KW-0998">Cell outer membrane</keyword>
<dbReference type="SUPFAM" id="SSF56935">
    <property type="entry name" value="Porins"/>
    <property type="match status" value="1"/>
</dbReference>
<evidence type="ECO:0000256" key="2">
    <source>
        <dbReference type="ARBA" id="ARBA00023136"/>
    </source>
</evidence>
<comment type="caution">
    <text evidence="4">The sequence shown here is derived from an EMBL/GenBank/DDBJ whole genome shotgun (WGS) entry which is preliminary data.</text>
</comment>
<protein>
    <recommendedName>
        <fullName evidence="5">TonB-dependent receptor-like beta-barrel domain-containing protein</fullName>
    </recommendedName>
</protein>
<dbReference type="AlphaFoldDB" id="A0A645GZJ1"/>
<dbReference type="GO" id="GO:0009279">
    <property type="term" value="C:cell outer membrane"/>
    <property type="evidence" value="ECO:0007669"/>
    <property type="project" value="UniProtKB-SubCell"/>
</dbReference>
<sequence length="117" mass="13149">MFRSPDNYGYLTANISVTKNTNVAISGIYTGSMLVQHFAGFVDTDREFLTPSFFDFGVKASRTFAFNSQTSITIHLALQNIFNSYQKDFDQGENRDSGYIYGPSFPRSLNFGLKISI</sequence>
<comment type="subcellular location">
    <subcellularLocation>
        <location evidence="1">Cell outer membrane</location>
    </subcellularLocation>
</comment>
<keyword evidence="2" id="KW-0472">Membrane</keyword>